<evidence type="ECO:0000313" key="9">
    <source>
        <dbReference type="EMBL" id="KAG9397038.1"/>
    </source>
</evidence>
<dbReference type="GO" id="GO:0051607">
    <property type="term" value="P:defense response to virus"/>
    <property type="evidence" value="ECO:0007669"/>
    <property type="project" value="UniProtKB-KW"/>
</dbReference>
<dbReference type="GO" id="GO:0046872">
    <property type="term" value="F:metal ion binding"/>
    <property type="evidence" value="ECO:0007669"/>
    <property type="project" value="UniProtKB-KW"/>
</dbReference>
<evidence type="ECO:0000256" key="7">
    <source>
        <dbReference type="ARBA" id="ARBA00023118"/>
    </source>
</evidence>
<comment type="caution">
    <text evidence="9">The sequence shown here is derived from an EMBL/GenBank/DDBJ whole genome shotgun (WGS) entry which is preliminary data.</text>
</comment>
<evidence type="ECO:0000256" key="6">
    <source>
        <dbReference type="ARBA" id="ARBA00023014"/>
    </source>
</evidence>
<evidence type="ECO:0000256" key="3">
    <source>
        <dbReference type="ARBA" id="ARBA00022691"/>
    </source>
</evidence>
<dbReference type="InterPro" id="IPR013785">
    <property type="entry name" value="Aldolase_TIM"/>
</dbReference>
<dbReference type="CDD" id="cd01335">
    <property type="entry name" value="Radical_SAM"/>
    <property type="match status" value="1"/>
</dbReference>
<dbReference type="EMBL" id="JAHDYR010000004">
    <property type="protein sequence ID" value="KAG9397038.1"/>
    <property type="molecule type" value="Genomic_DNA"/>
</dbReference>
<dbReference type="SFLD" id="SFLDS00029">
    <property type="entry name" value="Radical_SAM"/>
    <property type="match status" value="1"/>
</dbReference>
<dbReference type="AlphaFoldDB" id="A0A8J6B740"/>
<dbReference type="SMART" id="SM00729">
    <property type="entry name" value="Elp3"/>
    <property type="match status" value="1"/>
</dbReference>
<dbReference type="OrthoDB" id="549750at2759"/>
<evidence type="ECO:0000259" key="8">
    <source>
        <dbReference type="PROSITE" id="PS51918"/>
    </source>
</evidence>
<dbReference type="InterPro" id="IPR058240">
    <property type="entry name" value="rSAM_sf"/>
</dbReference>
<dbReference type="PANTHER" id="PTHR21339:SF0">
    <property type="entry name" value="S-ADENOSYLMETHIONINE-DEPENDENT NUCLEOTIDE DEHYDRATASE RSAD2"/>
    <property type="match status" value="1"/>
</dbReference>
<sequence length="319" mass="34284">MTIESTNKKQAIMTGCRTSAAKPNPFISVNIHLTRVCNFGCKFCFHGASMGVAKRPDVPLLKKTINILAAAGCRKLNFSGGEPSLFLAELLTLIRHAKQQGIPIVSVISNGSKLTPAWLREAAPALDILGLSLHSADASTCETMGFRPKHGKGAAYDVAAHARELAAACKAMGIAVKVNTVITSANQGEQMAALVEELGASRWKAFEMLPLEGERAAEATTLVPTRADFEDFISRQGSPVLIPETNEVMRDSYVIIDEGGRFIDSSGNRKVVASPRIVDVGIQEAFEAVCFDQTAFIMRDGLYTKTASAFSLKRHSALD</sequence>
<evidence type="ECO:0000256" key="1">
    <source>
        <dbReference type="ARBA" id="ARBA00001966"/>
    </source>
</evidence>
<dbReference type="GO" id="GO:0003824">
    <property type="term" value="F:catalytic activity"/>
    <property type="evidence" value="ECO:0007669"/>
    <property type="project" value="InterPro"/>
</dbReference>
<comment type="cofactor">
    <cofactor evidence="1">
        <name>[4Fe-4S] cluster</name>
        <dbReference type="ChEBI" id="CHEBI:49883"/>
    </cofactor>
</comment>
<keyword evidence="7" id="KW-0051">Antiviral defense</keyword>
<keyword evidence="2" id="KW-0004">4Fe-4S</keyword>
<dbReference type="GO" id="GO:0051539">
    <property type="term" value="F:4 iron, 4 sulfur cluster binding"/>
    <property type="evidence" value="ECO:0007669"/>
    <property type="project" value="UniProtKB-KW"/>
</dbReference>
<dbReference type="SFLD" id="SFLDG01067">
    <property type="entry name" value="SPASM/twitch_domain_containing"/>
    <property type="match status" value="1"/>
</dbReference>
<dbReference type="InterPro" id="IPR006638">
    <property type="entry name" value="Elp3/MiaA/NifB-like_rSAM"/>
</dbReference>
<gene>
    <name evidence="9" type="ORF">J8273_1395</name>
</gene>
<organism evidence="9 10">
    <name type="scientific">Carpediemonas membranifera</name>
    <dbReference type="NCBI Taxonomy" id="201153"/>
    <lineage>
        <taxon>Eukaryota</taxon>
        <taxon>Metamonada</taxon>
        <taxon>Carpediemonas-like organisms</taxon>
        <taxon>Carpediemonas</taxon>
    </lineage>
</organism>
<evidence type="ECO:0000256" key="5">
    <source>
        <dbReference type="ARBA" id="ARBA00023004"/>
    </source>
</evidence>
<accession>A0A8J6B740</accession>
<dbReference type="NCBIfam" id="NF038283">
    <property type="entry name" value="viperin_w_prok"/>
    <property type="match status" value="1"/>
</dbReference>
<dbReference type="Gene3D" id="3.20.20.70">
    <property type="entry name" value="Aldolase class I"/>
    <property type="match status" value="1"/>
</dbReference>
<keyword evidence="3" id="KW-0949">S-adenosyl-L-methionine</keyword>
<keyword evidence="5" id="KW-0408">Iron</keyword>
<reference evidence="9" key="1">
    <citation type="submission" date="2021-05" db="EMBL/GenBank/DDBJ databases">
        <title>A free-living protist that lacks canonical eukaryotic 1 DNA replication and segregation systems.</title>
        <authorList>
            <person name="Salas-Leiva D.E."/>
            <person name="Tromer E.C."/>
            <person name="Curtis B.A."/>
            <person name="Jerlstrom-Hultqvist J."/>
            <person name="Kolisko M."/>
            <person name="Yi Z."/>
            <person name="Salas-Leiva J.S."/>
            <person name="Gallot-Lavallee L."/>
            <person name="Kops G.J.P.L."/>
            <person name="Archibald J.M."/>
            <person name="Simpson A.G.B."/>
            <person name="Roger A.J."/>
        </authorList>
    </citation>
    <scope>NUCLEOTIDE SEQUENCE</scope>
    <source>
        <strain evidence="9">BICM</strain>
    </source>
</reference>
<dbReference type="SUPFAM" id="SSF102114">
    <property type="entry name" value="Radical SAM enzymes"/>
    <property type="match status" value="1"/>
</dbReference>
<evidence type="ECO:0000256" key="4">
    <source>
        <dbReference type="ARBA" id="ARBA00022723"/>
    </source>
</evidence>
<dbReference type="PROSITE" id="PS51918">
    <property type="entry name" value="RADICAL_SAM"/>
    <property type="match status" value="1"/>
</dbReference>
<keyword evidence="4" id="KW-0479">Metal-binding</keyword>
<evidence type="ECO:0000256" key="2">
    <source>
        <dbReference type="ARBA" id="ARBA00022485"/>
    </source>
</evidence>
<keyword evidence="10" id="KW-1185">Reference proteome</keyword>
<dbReference type="InterPro" id="IPR007197">
    <property type="entry name" value="rSAM"/>
</dbReference>
<protein>
    <submittedName>
        <fullName evidence="9">4Fe-4S single cluster domain</fullName>
    </submittedName>
</protein>
<dbReference type="PANTHER" id="PTHR21339">
    <property type="entry name" value="RADICAL S-ADENOSYL METHIONINE DOMAIN-CONTAINING PROTEIN 2"/>
    <property type="match status" value="1"/>
</dbReference>
<feature type="domain" description="Radical SAM core" evidence="8">
    <location>
        <begin position="21"/>
        <end position="261"/>
    </location>
</feature>
<dbReference type="InterPro" id="IPR051196">
    <property type="entry name" value="RSAD2/Viperin_antiviral"/>
</dbReference>
<dbReference type="Proteomes" id="UP000717585">
    <property type="component" value="Unassembled WGS sequence"/>
</dbReference>
<proteinExistence type="predicted"/>
<name>A0A8J6B740_9EUKA</name>
<dbReference type="Pfam" id="PF04055">
    <property type="entry name" value="Radical_SAM"/>
    <property type="match status" value="1"/>
</dbReference>
<keyword evidence="6" id="KW-0411">Iron-sulfur</keyword>
<evidence type="ECO:0000313" key="10">
    <source>
        <dbReference type="Proteomes" id="UP000717585"/>
    </source>
</evidence>